<dbReference type="Pfam" id="PF13202">
    <property type="entry name" value="EF-hand_5"/>
    <property type="match status" value="1"/>
</dbReference>
<dbReference type="GO" id="GO:0005509">
    <property type="term" value="F:calcium ion binding"/>
    <property type="evidence" value="ECO:0007669"/>
    <property type="project" value="InterPro"/>
</dbReference>
<dbReference type="InterPro" id="IPR002048">
    <property type="entry name" value="EF_hand_dom"/>
</dbReference>
<reference evidence="2" key="1">
    <citation type="journal article" date="2014" name="Int. J. Syst. Evol. Microbiol.">
        <title>Complete genome sequence of Corynebacterium casei LMG S-19264T (=DSM 44701T), isolated from a smear-ripened cheese.</title>
        <authorList>
            <consortium name="US DOE Joint Genome Institute (JGI-PGF)"/>
            <person name="Walter F."/>
            <person name="Albersmeier A."/>
            <person name="Kalinowski J."/>
            <person name="Ruckert C."/>
        </authorList>
    </citation>
    <scope>NUCLEOTIDE SEQUENCE</scope>
    <source>
        <strain evidence="2">JCM 3313</strain>
    </source>
</reference>
<evidence type="ECO:0000313" key="2">
    <source>
        <dbReference type="EMBL" id="GGP68181.1"/>
    </source>
</evidence>
<evidence type="ECO:0000259" key="1">
    <source>
        <dbReference type="PROSITE" id="PS50222"/>
    </source>
</evidence>
<dbReference type="InterPro" id="IPR011992">
    <property type="entry name" value="EF-hand-dom_pair"/>
</dbReference>
<protein>
    <recommendedName>
        <fullName evidence="1">EF-hand domain-containing protein</fullName>
    </recommendedName>
</protein>
<dbReference type="Gene3D" id="1.10.238.10">
    <property type="entry name" value="EF-hand"/>
    <property type="match status" value="1"/>
</dbReference>
<dbReference type="CDD" id="cd00051">
    <property type="entry name" value="EFh"/>
    <property type="match status" value="1"/>
</dbReference>
<gene>
    <name evidence="2" type="ORF">GCM10010185_46250</name>
</gene>
<keyword evidence="3" id="KW-1185">Reference proteome</keyword>
<proteinExistence type="predicted"/>
<feature type="domain" description="EF-hand" evidence="1">
    <location>
        <begin position="138"/>
        <end position="167"/>
    </location>
</feature>
<reference evidence="2" key="2">
    <citation type="submission" date="2020-09" db="EMBL/GenBank/DDBJ databases">
        <authorList>
            <person name="Sun Q."/>
            <person name="Ohkuma M."/>
        </authorList>
    </citation>
    <scope>NUCLEOTIDE SEQUENCE</scope>
    <source>
        <strain evidence="2">JCM 3313</strain>
    </source>
</reference>
<dbReference type="InterPro" id="IPR018247">
    <property type="entry name" value="EF_Hand_1_Ca_BS"/>
</dbReference>
<dbReference type="SUPFAM" id="SSF47473">
    <property type="entry name" value="EF-hand"/>
    <property type="match status" value="1"/>
</dbReference>
<feature type="domain" description="EF-hand" evidence="1">
    <location>
        <begin position="8"/>
        <end position="43"/>
    </location>
</feature>
<accession>A0A918AQ55</accession>
<dbReference type="SMART" id="SM00054">
    <property type="entry name" value="EFh"/>
    <property type="match status" value="3"/>
</dbReference>
<dbReference type="RefSeq" id="WP_189225396.1">
    <property type="nucleotide sequence ID" value="NZ_BMRG01000010.1"/>
</dbReference>
<sequence>MPLEGSPQLEARLEKLFKAIDRDGSGCVERSDYERVVDRYNTLFEVDPESPEGQELLGAHMMLYSEVVRHAQGHDRVSKQEYVSALLQMLVETNCDNLLMAMPNAVFDVIDRNDDDMIDEQEFRRFLQVWQIDSPATMEVFTRLDTDRDGQISRHEYVSSWRDFFSDSTTAPGTLYCRCA</sequence>
<organism evidence="2 3">
    <name type="scientific">Saccharothrix coeruleofusca</name>
    <dbReference type="NCBI Taxonomy" id="33919"/>
    <lineage>
        <taxon>Bacteria</taxon>
        <taxon>Bacillati</taxon>
        <taxon>Actinomycetota</taxon>
        <taxon>Actinomycetes</taxon>
        <taxon>Pseudonocardiales</taxon>
        <taxon>Pseudonocardiaceae</taxon>
        <taxon>Saccharothrix</taxon>
    </lineage>
</organism>
<dbReference type="AlphaFoldDB" id="A0A918AQ55"/>
<dbReference type="EMBL" id="BMRG01000010">
    <property type="protein sequence ID" value="GGP68181.1"/>
    <property type="molecule type" value="Genomic_DNA"/>
</dbReference>
<dbReference type="PROSITE" id="PS50222">
    <property type="entry name" value="EF_HAND_2"/>
    <property type="match status" value="3"/>
</dbReference>
<evidence type="ECO:0000313" key="3">
    <source>
        <dbReference type="Proteomes" id="UP000639606"/>
    </source>
</evidence>
<comment type="caution">
    <text evidence="2">The sequence shown here is derived from an EMBL/GenBank/DDBJ whole genome shotgun (WGS) entry which is preliminary data.</text>
</comment>
<dbReference type="Proteomes" id="UP000639606">
    <property type="component" value="Unassembled WGS sequence"/>
</dbReference>
<feature type="domain" description="EF-hand" evidence="1">
    <location>
        <begin position="98"/>
        <end position="133"/>
    </location>
</feature>
<name>A0A918AQ55_9PSEU</name>
<dbReference type="Pfam" id="PF13499">
    <property type="entry name" value="EF-hand_7"/>
    <property type="match status" value="1"/>
</dbReference>
<dbReference type="PROSITE" id="PS00018">
    <property type="entry name" value="EF_HAND_1"/>
    <property type="match status" value="3"/>
</dbReference>